<evidence type="ECO:0000313" key="1">
    <source>
        <dbReference type="EMBL" id="KAF5808461.1"/>
    </source>
</evidence>
<gene>
    <name evidence="1" type="ORF">HanXRQr2_Chr04g0145641</name>
</gene>
<name>A0A9K3NQ23_HELAN</name>
<reference evidence="1" key="2">
    <citation type="submission" date="2020-06" db="EMBL/GenBank/DDBJ databases">
        <title>Helianthus annuus Genome sequencing and assembly Release 2.</title>
        <authorList>
            <person name="Gouzy J."/>
            <person name="Langlade N."/>
            <person name="Munos S."/>
        </authorList>
    </citation>
    <scope>NUCLEOTIDE SEQUENCE</scope>
    <source>
        <tissue evidence="1">Leaves</tissue>
    </source>
</reference>
<comment type="caution">
    <text evidence="1">The sequence shown here is derived from an EMBL/GenBank/DDBJ whole genome shotgun (WGS) entry which is preliminary data.</text>
</comment>
<accession>A0A9K3NQ23</accession>
<reference evidence="1" key="1">
    <citation type="journal article" date="2017" name="Nature">
        <title>The sunflower genome provides insights into oil metabolism, flowering and Asterid evolution.</title>
        <authorList>
            <person name="Badouin H."/>
            <person name="Gouzy J."/>
            <person name="Grassa C.J."/>
            <person name="Murat F."/>
            <person name="Staton S.E."/>
            <person name="Cottret L."/>
            <person name="Lelandais-Briere C."/>
            <person name="Owens G.L."/>
            <person name="Carrere S."/>
            <person name="Mayjonade B."/>
            <person name="Legrand L."/>
            <person name="Gill N."/>
            <person name="Kane N.C."/>
            <person name="Bowers J.E."/>
            <person name="Hubner S."/>
            <person name="Bellec A."/>
            <person name="Berard A."/>
            <person name="Berges H."/>
            <person name="Blanchet N."/>
            <person name="Boniface M.C."/>
            <person name="Brunel D."/>
            <person name="Catrice O."/>
            <person name="Chaidir N."/>
            <person name="Claudel C."/>
            <person name="Donnadieu C."/>
            <person name="Faraut T."/>
            <person name="Fievet G."/>
            <person name="Helmstetter N."/>
            <person name="King M."/>
            <person name="Knapp S.J."/>
            <person name="Lai Z."/>
            <person name="Le Paslier M.C."/>
            <person name="Lippi Y."/>
            <person name="Lorenzon L."/>
            <person name="Mandel J.R."/>
            <person name="Marage G."/>
            <person name="Marchand G."/>
            <person name="Marquand E."/>
            <person name="Bret-Mestries E."/>
            <person name="Morien E."/>
            <person name="Nambeesan S."/>
            <person name="Nguyen T."/>
            <person name="Pegot-Espagnet P."/>
            <person name="Pouilly N."/>
            <person name="Raftis F."/>
            <person name="Sallet E."/>
            <person name="Schiex T."/>
            <person name="Thomas J."/>
            <person name="Vandecasteele C."/>
            <person name="Vares D."/>
            <person name="Vear F."/>
            <person name="Vautrin S."/>
            <person name="Crespi M."/>
            <person name="Mangin B."/>
            <person name="Burke J.M."/>
            <person name="Salse J."/>
            <person name="Munos S."/>
            <person name="Vincourt P."/>
            <person name="Rieseberg L.H."/>
            <person name="Langlade N.B."/>
        </authorList>
    </citation>
    <scope>NUCLEOTIDE SEQUENCE</scope>
    <source>
        <tissue evidence="1">Leaves</tissue>
    </source>
</reference>
<dbReference type="Gramene" id="mRNA:HanXRQr2_Chr04g0145641">
    <property type="protein sequence ID" value="CDS:HanXRQr2_Chr04g0145641.1"/>
    <property type="gene ID" value="HanXRQr2_Chr04g0145641"/>
</dbReference>
<evidence type="ECO:0000313" key="2">
    <source>
        <dbReference type="Proteomes" id="UP000215914"/>
    </source>
</evidence>
<dbReference type="Proteomes" id="UP000215914">
    <property type="component" value="Unassembled WGS sequence"/>
</dbReference>
<protein>
    <submittedName>
        <fullName evidence="1">Uncharacterized protein</fullName>
    </submittedName>
</protein>
<sequence>MQSAEAKSTAGSLASMFSRRFMQRSLIIVAGNDILVTGERCYRGKSELLYM</sequence>
<proteinExistence type="predicted"/>
<organism evidence="1 2">
    <name type="scientific">Helianthus annuus</name>
    <name type="common">Common sunflower</name>
    <dbReference type="NCBI Taxonomy" id="4232"/>
    <lineage>
        <taxon>Eukaryota</taxon>
        <taxon>Viridiplantae</taxon>
        <taxon>Streptophyta</taxon>
        <taxon>Embryophyta</taxon>
        <taxon>Tracheophyta</taxon>
        <taxon>Spermatophyta</taxon>
        <taxon>Magnoliopsida</taxon>
        <taxon>eudicotyledons</taxon>
        <taxon>Gunneridae</taxon>
        <taxon>Pentapetalae</taxon>
        <taxon>asterids</taxon>
        <taxon>campanulids</taxon>
        <taxon>Asterales</taxon>
        <taxon>Asteraceae</taxon>
        <taxon>Asteroideae</taxon>
        <taxon>Heliantheae alliance</taxon>
        <taxon>Heliantheae</taxon>
        <taxon>Helianthus</taxon>
    </lineage>
</organism>
<dbReference type="EMBL" id="MNCJ02000319">
    <property type="protein sequence ID" value="KAF5808461.1"/>
    <property type="molecule type" value="Genomic_DNA"/>
</dbReference>
<dbReference type="AlphaFoldDB" id="A0A9K3NQ23"/>
<keyword evidence="2" id="KW-1185">Reference proteome</keyword>